<dbReference type="EMBL" id="BPWL01000003">
    <property type="protein sequence ID" value="GJJ08747.1"/>
    <property type="molecule type" value="Genomic_DNA"/>
</dbReference>
<protein>
    <submittedName>
        <fullName evidence="3">Uncharacterized protein</fullName>
    </submittedName>
</protein>
<gene>
    <name evidence="3" type="ORF">Clacol_002966</name>
</gene>
<feature type="region of interest" description="Disordered" evidence="1">
    <location>
        <begin position="1"/>
        <end position="27"/>
    </location>
</feature>
<accession>A0AAV5A286</accession>
<evidence type="ECO:0000256" key="1">
    <source>
        <dbReference type="SAM" id="MobiDB-lite"/>
    </source>
</evidence>
<keyword evidence="2" id="KW-0472">Membrane</keyword>
<comment type="caution">
    <text evidence="3">The sequence shown here is derived from an EMBL/GenBank/DDBJ whole genome shotgun (WGS) entry which is preliminary data.</text>
</comment>
<evidence type="ECO:0000313" key="3">
    <source>
        <dbReference type="EMBL" id="GJJ08747.1"/>
    </source>
</evidence>
<sequence>MALSLEEYQRKKPTSLGQLPQRIPPAPYRHAAPCGPWPWQNLDDPIPLAETPSKVVHRKHPDGLDWDPECEGCGWFNYPESLYPNWKEDQVGRSKMITTLPESGTSTIYHIEIDKDGHFHDRGKHNVAAEDWDGFQRAVQPPIEEYRLQAFFLDNLTVSVMQMVGTTYNVEPFFWTSSVNWIPARYQESEKHAGGDHITITLKFPRVIPLDNRLNLTHSEHNLAEGQIIDTQRPLPLVDDSHSKANILIIDYLAIHMVRDIKGSTLLTYHPPLEWKATTAANLHTRVYLAGQSVYWQKIFQRSSDPTFVLLATLWYSLYAWDEAFETLWEHICLLESKVIVSNESRLTHELHKIRAHLLHYASLLEDFHQAVIFVRDTANPAMEAASHLHEKESSSDLLKTECNNLLMQIERLQMSRKMWDSRLTNVMHLVFSTVNIQDSRQMQDLTAAAVRDSAAMKQISYLTMVFLPASFIAVHDRLTYERQQGCFGMNVGEINPGTLGTLGHYFAAAIPLTVVTVWVFVAYQGDWQQGSHNPNQKSGALWHRFMWPYIYVKDYIRKRWQLGIARSENTMV</sequence>
<dbReference type="Proteomes" id="UP001050691">
    <property type="component" value="Unassembled WGS sequence"/>
</dbReference>
<keyword evidence="2" id="KW-1133">Transmembrane helix</keyword>
<organism evidence="3 4">
    <name type="scientific">Clathrus columnatus</name>
    <dbReference type="NCBI Taxonomy" id="1419009"/>
    <lineage>
        <taxon>Eukaryota</taxon>
        <taxon>Fungi</taxon>
        <taxon>Dikarya</taxon>
        <taxon>Basidiomycota</taxon>
        <taxon>Agaricomycotina</taxon>
        <taxon>Agaricomycetes</taxon>
        <taxon>Phallomycetidae</taxon>
        <taxon>Phallales</taxon>
        <taxon>Clathraceae</taxon>
        <taxon>Clathrus</taxon>
    </lineage>
</organism>
<proteinExistence type="predicted"/>
<keyword evidence="4" id="KW-1185">Reference proteome</keyword>
<evidence type="ECO:0000256" key="2">
    <source>
        <dbReference type="SAM" id="Phobius"/>
    </source>
</evidence>
<keyword evidence="2" id="KW-0812">Transmembrane</keyword>
<evidence type="ECO:0000313" key="4">
    <source>
        <dbReference type="Proteomes" id="UP001050691"/>
    </source>
</evidence>
<reference evidence="3" key="1">
    <citation type="submission" date="2021-10" db="EMBL/GenBank/DDBJ databases">
        <title>De novo Genome Assembly of Clathrus columnatus (Basidiomycota, Fungi) Using Illumina and Nanopore Sequence Data.</title>
        <authorList>
            <person name="Ogiso-Tanaka E."/>
            <person name="Itagaki H."/>
            <person name="Hosoya T."/>
            <person name="Hosaka K."/>
        </authorList>
    </citation>
    <scope>NUCLEOTIDE SEQUENCE</scope>
    <source>
        <strain evidence="3">MO-923</strain>
    </source>
</reference>
<dbReference type="AlphaFoldDB" id="A0AAV5A286"/>
<name>A0AAV5A286_9AGAM</name>
<dbReference type="Gene3D" id="1.20.58.340">
    <property type="entry name" value="Magnesium transport protein CorA, transmembrane region"/>
    <property type="match status" value="1"/>
</dbReference>
<feature type="transmembrane region" description="Helical" evidence="2">
    <location>
        <begin position="503"/>
        <end position="524"/>
    </location>
</feature>